<dbReference type="HAMAP" id="MF_00017">
    <property type="entry name" value="RecR"/>
    <property type="match status" value="1"/>
</dbReference>
<feature type="zinc finger region" description="C4-type" evidence="7">
    <location>
        <begin position="57"/>
        <end position="72"/>
    </location>
</feature>
<dbReference type="GO" id="GO:0006281">
    <property type="term" value="P:DNA repair"/>
    <property type="evidence" value="ECO:0007669"/>
    <property type="project" value="UniProtKB-UniRule"/>
</dbReference>
<dbReference type="SUPFAM" id="SSF111304">
    <property type="entry name" value="Recombination protein RecR"/>
    <property type="match status" value="1"/>
</dbReference>
<evidence type="ECO:0000313" key="10">
    <source>
        <dbReference type="Proteomes" id="UP000823634"/>
    </source>
</evidence>
<dbReference type="InterPro" id="IPR000093">
    <property type="entry name" value="DNA_Rcmb_RecR"/>
</dbReference>
<reference evidence="9" key="2">
    <citation type="journal article" date="2021" name="PeerJ">
        <title>Extensive microbial diversity within the chicken gut microbiome revealed by metagenomics and culture.</title>
        <authorList>
            <person name="Gilroy R."/>
            <person name="Ravi A."/>
            <person name="Getino M."/>
            <person name="Pursley I."/>
            <person name="Horton D.L."/>
            <person name="Alikhan N.F."/>
            <person name="Baker D."/>
            <person name="Gharbi K."/>
            <person name="Hall N."/>
            <person name="Watson M."/>
            <person name="Adriaenssens E.M."/>
            <person name="Foster-Nyarko E."/>
            <person name="Jarju S."/>
            <person name="Secka A."/>
            <person name="Antonio M."/>
            <person name="Oren A."/>
            <person name="Chaudhuri R.R."/>
            <person name="La Ragione R."/>
            <person name="Hildebrand F."/>
            <person name="Pallen M.J."/>
        </authorList>
    </citation>
    <scope>NUCLEOTIDE SEQUENCE</scope>
    <source>
        <strain evidence="9">17113</strain>
    </source>
</reference>
<evidence type="ECO:0000256" key="6">
    <source>
        <dbReference type="ARBA" id="ARBA00023204"/>
    </source>
</evidence>
<evidence type="ECO:0000256" key="1">
    <source>
        <dbReference type="ARBA" id="ARBA00022723"/>
    </source>
</evidence>
<dbReference type="PANTHER" id="PTHR30446:SF0">
    <property type="entry name" value="RECOMBINATION PROTEIN RECR"/>
    <property type="match status" value="1"/>
</dbReference>
<comment type="caution">
    <text evidence="9">The sequence shown here is derived from an EMBL/GenBank/DDBJ whole genome shotgun (WGS) entry which is preliminary data.</text>
</comment>
<organism evidence="9 10">
    <name type="scientific">Candidatus Alloenteromonas pullistercoris</name>
    <dbReference type="NCBI Taxonomy" id="2840785"/>
    <lineage>
        <taxon>Bacteria</taxon>
        <taxon>Bacillati</taxon>
        <taxon>Bacillota</taxon>
        <taxon>Bacillota incertae sedis</taxon>
        <taxon>Candidatus Alloenteromonas</taxon>
    </lineage>
</organism>
<gene>
    <name evidence="7 9" type="primary">recR</name>
    <name evidence="9" type="ORF">IAC61_03650</name>
</gene>
<keyword evidence="4 7" id="KW-0862">Zinc</keyword>
<dbReference type="PANTHER" id="PTHR30446">
    <property type="entry name" value="RECOMBINATION PROTEIN RECR"/>
    <property type="match status" value="1"/>
</dbReference>
<keyword evidence="3 7" id="KW-0863">Zinc-finger</keyword>
<keyword evidence="6 7" id="KW-0234">DNA repair</keyword>
<reference evidence="9" key="1">
    <citation type="submission" date="2020-10" db="EMBL/GenBank/DDBJ databases">
        <authorList>
            <person name="Gilroy R."/>
        </authorList>
    </citation>
    <scope>NUCLEOTIDE SEQUENCE</scope>
    <source>
        <strain evidence="9">17113</strain>
    </source>
</reference>
<dbReference type="AlphaFoldDB" id="A0A9D9GWD1"/>
<feature type="domain" description="Toprim" evidence="8">
    <location>
        <begin position="80"/>
        <end position="175"/>
    </location>
</feature>
<comment type="function">
    <text evidence="7">May play a role in DNA repair. It seems to be involved in an RecBC-independent recombinational process of DNA repair. It may act with RecF and RecO.</text>
</comment>
<dbReference type="EMBL" id="JADINA010000024">
    <property type="protein sequence ID" value="MBO8426398.1"/>
    <property type="molecule type" value="Genomic_DNA"/>
</dbReference>
<accession>A0A9D9GWD1</accession>
<dbReference type="PROSITE" id="PS50880">
    <property type="entry name" value="TOPRIM"/>
    <property type="match status" value="1"/>
</dbReference>
<dbReference type="GO" id="GO:0008270">
    <property type="term" value="F:zinc ion binding"/>
    <property type="evidence" value="ECO:0007669"/>
    <property type="project" value="UniProtKB-KW"/>
</dbReference>
<dbReference type="CDD" id="cd01025">
    <property type="entry name" value="TOPRIM_recR"/>
    <property type="match status" value="1"/>
</dbReference>
<evidence type="ECO:0000313" key="9">
    <source>
        <dbReference type="EMBL" id="MBO8426398.1"/>
    </source>
</evidence>
<name>A0A9D9GWD1_9FIRM</name>
<dbReference type="Pfam" id="PF13662">
    <property type="entry name" value="Toprim_4"/>
    <property type="match status" value="1"/>
</dbReference>
<evidence type="ECO:0000259" key="8">
    <source>
        <dbReference type="PROSITE" id="PS50880"/>
    </source>
</evidence>
<dbReference type="Gene3D" id="6.10.250.240">
    <property type="match status" value="1"/>
</dbReference>
<dbReference type="SMART" id="SM00493">
    <property type="entry name" value="TOPRIM"/>
    <property type="match status" value="1"/>
</dbReference>
<evidence type="ECO:0000256" key="5">
    <source>
        <dbReference type="ARBA" id="ARBA00023172"/>
    </source>
</evidence>
<dbReference type="InterPro" id="IPR023627">
    <property type="entry name" value="Rcmb_RecR"/>
</dbReference>
<dbReference type="InterPro" id="IPR034137">
    <property type="entry name" value="TOPRIM_RecR"/>
</dbReference>
<keyword evidence="1 7" id="KW-0479">Metal-binding</keyword>
<dbReference type="Pfam" id="PF21175">
    <property type="entry name" value="RecR_C"/>
    <property type="match status" value="1"/>
</dbReference>
<dbReference type="GO" id="GO:0006310">
    <property type="term" value="P:DNA recombination"/>
    <property type="evidence" value="ECO:0007669"/>
    <property type="project" value="UniProtKB-UniRule"/>
</dbReference>
<evidence type="ECO:0000256" key="2">
    <source>
        <dbReference type="ARBA" id="ARBA00022763"/>
    </source>
</evidence>
<dbReference type="Proteomes" id="UP000823634">
    <property type="component" value="Unassembled WGS sequence"/>
</dbReference>
<protein>
    <recommendedName>
        <fullName evidence="7">Recombination protein RecR</fullName>
    </recommendedName>
</protein>
<dbReference type="NCBIfam" id="TIGR00615">
    <property type="entry name" value="recR"/>
    <property type="match status" value="1"/>
</dbReference>
<dbReference type="Pfam" id="PF21176">
    <property type="entry name" value="RecR_HhH"/>
    <property type="match status" value="1"/>
</dbReference>
<dbReference type="GO" id="GO:0003677">
    <property type="term" value="F:DNA binding"/>
    <property type="evidence" value="ECO:0007669"/>
    <property type="project" value="UniProtKB-UniRule"/>
</dbReference>
<evidence type="ECO:0000256" key="7">
    <source>
        <dbReference type="HAMAP-Rule" id="MF_00017"/>
    </source>
</evidence>
<sequence>MKELPTFAALVDSFGKLPGIGSKTAERMAFAVLEMKEEDAAEFSQAIADAKEKIKRCPRCGLYEEDGSCEICSDPTRDHSTCIVVASAKDAIAFEKLGDYKGVYHVLGGLLSPSKGIGESELQIDSLLRRCEEEGIKEVVVATNPTLEGETTALYIARLLEKQNIPVSRLAYGLPVGATLDFADSLTLQRAFQGRKKL</sequence>
<evidence type="ECO:0000256" key="3">
    <source>
        <dbReference type="ARBA" id="ARBA00022771"/>
    </source>
</evidence>
<keyword evidence="5 7" id="KW-0233">DNA recombination</keyword>
<evidence type="ECO:0000256" key="4">
    <source>
        <dbReference type="ARBA" id="ARBA00022833"/>
    </source>
</evidence>
<comment type="similarity">
    <text evidence="7">Belongs to the RecR family.</text>
</comment>
<keyword evidence="2 7" id="KW-0227">DNA damage</keyword>
<proteinExistence type="inferred from homology"/>
<dbReference type="Gene3D" id="1.10.8.420">
    <property type="entry name" value="RecR Domain 1"/>
    <property type="match status" value="1"/>
</dbReference>
<dbReference type="Gene3D" id="3.40.1360.10">
    <property type="match status" value="1"/>
</dbReference>
<dbReference type="InterPro" id="IPR006171">
    <property type="entry name" value="TOPRIM_dom"/>
</dbReference>